<dbReference type="GO" id="GO:0005524">
    <property type="term" value="F:ATP binding"/>
    <property type="evidence" value="ECO:0007669"/>
    <property type="project" value="UniProtKB-KW"/>
</dbReference>
<dbReference type="SUPFAM" id="SSF55785">
    <property type="entry name" value="PYP-like sensor domain (PAS domain)"/>
    <property type="match status" value="3"/>
</dbReference>
<evidence type="ECO:0000256" key="6">
    <source>
        <dbReference type="ARBA" id="ARBA00022553"/>
    </source>
</evidence>
<keyword evidence="11" id="KW-0067">ATP-binding</keyword>
<proteinExistence type="inferred from homology"/>
<keyword evidence="5" id="KW-1003">Cell membrane</keyword>
<keyword evidence="20" id="KW-1185">Reference proteome</keyword>
<dbReference type="InterPro" id="IPR003594">
    <property type="entry name" value="HATPase_dom"/>
</dbReference>
<evidence type="ECO:0000256" key="10">
    <source>
        <dbReference type="ARBA" id="ARBA00022777"/>
    </source>
</evidence>
<keyword evidence="12" id="KW-1133">Transmembrane helix</keyword>
<dbReference type="InterPro" id="IPR035965">
    <property type="entry name" value="PAS-like_dom_sf"/>
</dbReference>
<feature type="domain" description="PAC" evidence="18">
    <location>
        <begin position="211"/>
        <end position="263"/>
    </location>
</feature>
<dbReference type="Gene3D" id="3.30.565.10">
    <property type="entry name" value="Histidine kinase-like ATPase, C-terminal domain"/>
    <property type="match status" value="1"/>
</dbReference>
<dbReference type="GO" id="GO:0005886">
    <property type="term" value="C:plasma membrane"/>
    <property type="evidence" value="ECO:0007669"/>
    <property type="project" value="UniProtKB-SubCell"/>
</dbReference>
<gene>
    <name evidence="19" type="ORF">GTO91_05425</name>
</gene>
<evidence type="ECO:0000256" key="12">
    <source>
        <dbReference type="ARBA" id="ARBA00022989"/>
    </source>
</evidence>
<dbReference type="EC" id="2.7.13.3" evidence="4"/>
<evidence type="ECO:0000256" key="3">
    <source>
        <dbReference type="ARBA" id="ARBA00006402"/>
    </source>
</evidence>
<dbReference type="Proteomes" id="UP000463470">
    <property type="component" value="Unassembled WGS sequence"/>
</dbReference>
<dbReference type="SMART" id="SM00387">
    <property type="entry name" value="HATPase_c"/>
    <property type="match status" value="1"/>
</dbReference>
<sequence>MHTIDPTNTYQPDSRQRWLLDNAPVMMWLTDSTGGGTFFNRSWLAFRGRTMEQEWGDGWHDGVHPDDLQHRLHTYRTGFSQRKRFRIEYRLRRQDGQYCRVLDAGAPHYSPEGEFAGFIGTCTEICPCPLTEDTPQTEERLFSKGPVVIFKWSACSGWPIEYVSPNVTQFGYDPLVLMNGRKSFCDLIHPDDLDPVKKVLEDNIAAGINAFEQTARIFSSDGSVRWATGHIVVQQNSEGDVTHFDGYILDITAQKEVEKKLRIREGYWNTITDNMLDMISLTDNQFRTQYASPAYERVLGLRPGELVGTLCYERIHPDDLPEVLKRLQTAVDNRSSETAEFRYQHRDGHYVWFEAVGKMILDEAGNITGAVFAKRDITERKRTQEHLDRQAWELAEAVQKANAATKAKSEFLATMSHEIRTPMNGIIGMTELLLNTRLEPEQKEMADSVMTSANLLLSLINDILDFSKIEAGKTILETLDFDLHGAVQETAHMLSPIGREKGLALSVNIAPDVATWVKGDPVRLKQILFNLIGNAVKFTDKGRIDVALTVSESAEWTQTIRFTVTDTGIGIPEAKQPELFEPFCQAESSTTRRYGGSGLGLSICRKLVDLMKGKIGFESREGVGSSFWFTIPFARSNPNQGFDLIERPHPSLLNNRV</sequence>
<dbReference type="SMART" id="SM00086">
    <property type="entry name" value="PAC"/>
    <property type="match status" value="3"/>
</dbReference>
<keyword evidence="8" id="KW-0812">Transmembrane</keyword>
<evidence type="ECO:0000313" key="19">
    <source>
        <dbReference type="EMBL" id="MZP29150.1"/>
    </source>
</evidence>
<dbReference type="SUPFAM" id="SSF47384">
    <property type="entry name" value="Homodimeric domain of signal transducing histidine kinase"/>
    <property type="match status" value="1"/>
</dbReference>
<dbReference type="OrthoDB" id="9813394at2"/>
<keyword evidence="6" id="KW-0597">Phosphoprotein</keyword>
<dbReference type="PANTHER" id="PTHR45339:SF5">
    <property type="entry name" value="HISTIDINE KINASE"/>
    <property type="match status" value="1"/>
</dbReference>
<feature type="domain" description="PAC" evidence="18">
    <location>
        <begin position="337"/>
        <end position="389"/>
    </location>
</feature>
<evidence type="ECO:0000256" key="5">
    <source>
        <dbReference type="ARBA" id="ARBA00022475"/>
    </source>
</evidence>
<dbReference type="EMBL" id="WXEY01000004">
    <property type="protein sequence ID" value="MZP29150.1"/>
    <property type="molecule type" value="Genomic_DNA"/>
</dbReference>
<dbReference type="SUPFAM" id="SSF55874">
    <property type="entry name" value="ATPase domain of HSP90 chaperone/DNA topoisomerase II/histidine kinase"/>
    <property type="match status" value="1"/>
</dbReference>
<protein>
    <recommendedName>
        <fullName evidence="15">Circadian input-output histidine kinase CikA</fullName>
        <ecNumber evidence="4">2.7.13.3</ecNumber>
    </recommendedName>
</protein>
<evidence type="ECO:0000256" key="11">
    <source>
        <dbReference type="ARBA" id="ARBA00022840"/>
    </source>
</evidence>
<keyword evidence="13" id="KW-0902">Two-component regulatory system</keyword>
<feature type="domain" description="Histidine kinase" evidence="16">
    <location>
        <begin position="414"/>
        <end position="635"/>
    </location>
</feature>
<evidence type="ECO:0000256" key="14">
    <source>
        <dbReference type="ARBA" id="ARBA00023136"/>
    </source>
</evidence>
<dbReference type="InterPro" id="IPR013655">
    <property type="entry name" value="PAS_fold_3"/>
</dbReference>
<dbReference type="Pfam" id="PF08447">
    <property type="entry name" value="PAS_3"/>
    <property type="match status" value="3"/>
</dbReference>
<evidence type="ECO:0000256" key="8">
    <source>
        <dbReference type="ARBA" id="ARBA00022692"/>
    </source>
</evidence>
<name>A0A845L3I2_9FIRM</name>
<dbReference type="SMART" id="SM00388">
    <property type="entry name" value="HisKA"/>
    <property type="match status" value="1"/>
</dbReference>
<dbReference type="CDD" id="cd16922">
    <property type="entry name" value="HATPase_EvgS-ArcB-TorS-like"/>
    <property type="match status" value="1"/>
</dbReference>
<dbReference type="InterPro" id="IPR001610">
    <property type="entry name" value="PAC"/>
</dbReference>
<dbReference type="Gene3D" id="1.10.287.130">
    <property type="match status" value="1"/>
</dbReference>
<keyword evidence="7" id="KW-0808">Transferase</keyword>
<dbReference type="InterPro" id="IPR000014">
    <property type="entry name" value="PAS"/>
</dbReference>
<evidence type="ECO:0000256" key="1">
    <source>
        <dbReference type="ARBA" id="ARBA00000085"/>
    </source>
</evidence>
<dbReference type="InterPro" id="IPR036890">
    <property type="entry name" value="HATPase_C_sf"/>
</dbReference>
<organism evidence="19 20">
    <name type="scientific">Heliomicrobium undosum</name>
    <dbReference type="NCBI Taxonomy" id="121734"/>
    <lineage>
        <taxon>Bacteria</taxon>
        <taxon>Bacillati</taxon>
        <taxon>Bacillota</taxon>
        <taxon>Clostridia</taxon>
        <taxon>Eubacteriales</taxon>
        <taxon>Heliobacteriaceae</taxon>
        <taxon>Heliomicrobium</taxon>
    </lineage>
</organism>
<evidence type="ECO:0000256" key="7">
    <source>
        <dbReference type="ARBA" id="ARBA00022679"/>
    </source>
</evidence>
<dbReference type="PRINTS" id="PR00344">
    <property type="entry name" value="BCTRLSENSOR"/>
</dbReference>
<dbReference type="PANTHER" id="PTHR45339">
    <property type="entry name" value="HYBRID SIGNAL TRANSDUCTION HISTIDINE KINASE J"/>
    <property type="match status" value="1"/>
</dbReference>
<keyword evidence="9" id="KW-0547">Nucleotide-binding</keyword>
<dbReference type="Gene3D" id="3.30.450.20">
    <property type="entry name" value="PAS domain"/>
    <property type="match status" value="3"/>
</dbReference>
<evidence type="ECO:0000256" key="13">
    <source>
        <dbReference type="ARBA" id="ARBA00023012"/>
    </source>
</evidence>
<dbReference type="InterPro" id="IPR036097">
    <property type="entry name" value="HisK_dim/P_sf"/>
</dbReference>
<evidence type="ECO:0000259" key="17">
    <source>
        <dbReference type="PROSITE" id="PS50112"/>
    </source>
</evidence>
<dbReference type="CDD" id="cd00130">
    <property type="entry name" value="PAS"/>
    <property type="match status" value="3"/>
</dbReference>
<dbReference type="AlphaFoldDB" id="A0A845L3I2"/>
<accession>A0A845L3I2</accession>
<reference evidence="19 20" key="1">
    <citation type="submission" date="2020-01" db="EMBL/GenBank/DDBJ databases">
        <title>Whole-genome sequence of Heliobacterium undosum DSM 13378.</title>
        <authorList>
            <person name="Kyndt J.A."/>
            <person name="Meyer T.E."/>
        </authorList>
    </citation>
    <scope>NUCLEOTIDE SEQUENCE [LARGE SCALE GENOMIC DNA]</scope>
    <source>
        <strain evidence="19 20">DSM 13378</strain>
    </source>
</reference>
<comment type="subcellular location">
    <subcellularLocation>
        <location evidence="2">Cell membrane</location>
        <topology evidence="2">Multi-pass membrane protein</topology>
    </subcellularLocation>
</comment>
<dbReference type="CDD" id="cd00082">
    <property type="entry name" value="HisKA"/>
    <property type="match status" value="1"/>
</dbReference>
<dbReference type="FunFam" id="3.30.565.10:FF:000010">
    <property type="entry name" value="Sensor histidine kinase RcsC"/>
    <property type="match status" value="1"/>
</dbReference>
<dbReference type="InterPro" id="IPR003661">
    <property type="entry name" value="HisK_dim/P_dom"/>
</dbReference>
<comment type="caution">
    <text evidence="19">The sequence shown here is derived from an EMBL/GenBank/DDBJ whole genome shotgun (WGS) entry which is preliminary data.</text>
</comment>
<dbReference type="PROSITE" id="PS50112">
    <property type="entry name" value="PAS"/>
    <property type="match status" value="1"/>
</dbReference>
<comment type="similarity">
    <text evidence="3">In the N-terminal section; belongs to the phytochrome family.</text>
</comment>
<evidence type="ECO:0000256" key="4">
    <source>
        <dbReference type="ARBA" id="ARBA00012438"/>
    </source>
</evidence>
<dbReference type="PROSITE" id="PS50113">
    <property type="entry name" value="PAC"/>
    <property type="match status" value="2"/>
</dbReference>
<dbReference type="SMART" id="SM00091">
    <property type="entry name" value="PAS"/>
    <property type="match status" value="3"/>
</dbReference>
<dbReference type="PROSITE" id="PS50109">
    <property type="entry name" value="HIS_KIN"/>
    <property type="match status" value="1"/>
</dbReference>
<evidence type="ECO:0000256" key="2">
    <source>
        <dbReference type="ARBA" id="ARBA00004651"/>
    </source>
</evidence>
<dbReference type="GO" id="GO:0000155">
    <property type="term" value="F:phosphorelay sensor kinase activity"/>
    <property type="evidence" value="ECO:0007669"/>
    <property type="project" value="InterPro"/>
</dbReference>
<dbReference type="Pfam" id="PF02518">
    <property type="entry name" value="HATPase_c"/>
    <property type="match status" value="1"/>
</dbReference>
<keyword evidence="14" id="KW-0472">Membrane</keyword>
<dbReference type="RefSeq" id="WP_161256031.1">
    <property type="nucleotide sequence ID" value="NZ_WXEY01000004.1"/>
</dbReference>
<dbReference type="InterPro" id="IPR004358">
    <property type="entry name" value="Sig_transdc_His_kin-like_C"/>
</dbReference>
<dbReference type="FunFam" id="1.10.287.130:FF:000003">
    <property type="entry name" value="Histidine kinase"/>
    <property type="match status" value="1"/>
</dbReference>
<evidence type="ECO:0000259" key="16">
    <source>
        <dbReference type="PROSITE" id="PS50109"/>
    </source>
</evidence>
<evidence type="ECO:0000259" key="18">
    <source>
        <dbReference type="PROSITE" id="PS50113"/>
    </source>
</evidence>
<feature type="domain" description="PAS" evidence="17">
    <location>
        <begin position="264"/>
        <end position="334"/>
    </location>
</feature>
<dbReference type="Pfam" id="PF00512">
    <property type="entry name" value="HisKA"/>
    <property type="match status" value="1"/>
</dbReference>
<dbReference type="NCBIfam" id="TIGR00229">
    <property type="entry name" value="sensory_box"/>
    <property type="match status" value="3"/>
</dbReference>
<dbReference type="InterPro" id="IPR000700">
    <property type="entry name" value="PAS-assoc_C"/>
</dbReference>
<dbReference type="InterPro" id="IPR005467">
    <property type="entry name" value="His_kinase_dom"/>
</dbReference>
<comment type="catalytic activity">
    <reaction evidence="1">
        <text>ATP + protein L-histidine = ADP + protein N-phospho-L-histidine.</text>
        <dbReference type="EC" id="2.7.13.3"/>
    </reaction>
</comment>
<keyword evidence="10" id="KW-0418">Kinase</keyword>
<evidence type="ECO:0000256" key="9">
    <source>
        <dbReference type="ARBA" id="ARBA00022741"/>
    </source>
</evidence>
<evidence type="ECO:0000313" key="20">
    <source>
        <dbReference type="Proteomes" id="UP000463470"/>
    </source>
</evidence>
<evidence type="ECO:0000256" key="15">
    <source>
        <dbReference type="ARBA" id="ARBA00074306"/>
    </source>
</evidence>